<accession>A0A246BGM1</accession>
<organism evidence="1 2">
    <name type="scientific">Deinococcus indicus</name>
    <dbReference type="NCBI Taxonomy" id="223556"/>
    <lineage>
        <taxon>Bacteria</taxon>
        <taxon>Thermotogati</taxon>
        <taxon>Deinococcota</taxon>
        <taxon>Deinococci</taxon>
        <taxon>Deinococcales</taxon>
        <taxon>Deinococcaceae</taxon>
        <taxon>Deinococcus</taxon>
    </lineage>
</organism>
<comment type="caution">
    <text evidence="1">The sequence shown here is derived from an EMBL/GenBank/DDBJ whole genome shotgun (WGS) entry which is preliminary data.</text>
</comment>
<evidence type="ECO:0000313" key="1">
    <source>
        <dbReference type="EMBL" id="OWL94320.1"/>
    </source>
</evidence>
<sequence length="409" mass="44417">MQPPATLSAALARVAQAPALWPGFTPQRTPLLTFDGTHTWLHQSGGPPPGPDWTAQAPGWRWPGRHPDLNANTALPLEDGRWAAGVLLPSLGEPDARTLAAILVHEAFHVYQHATPSAAWEVNELDALTYPAHADILHARAEETRCLRRALHEPDWTAPARQALFWRGQRHALLTDTQRTFEARMETREGLATYVETRFLRQFPALAAAAAPGLGPRRWAYGSGAALAHLLDRHAPDRQPLWQQAVLDGQPLADLLLERTGPPRPAAPHPDLQAAAHQAAATHAAQLQAQLDAFQAQPGPRLHLRGALRVCGFDPMNLHVLPGGDLLHARHVQLRGAGPDDLHAQLGTFGHPARTGGPTLPHVQEVTLRALPHPTVQGGRWQIRTPGLTVDLPADAVRPDADGWTARLP</sequence>
<dbReference type="OrthoDB" id="66203at2"/>
<protein>
    <submittedName>
        <fullName evidence="1">Uncharacterized protein</fullName>
    </submittedName>
</protein>
<dbReference type="RefSeq" id="WP_088249605.1">
    <property type="nucleotide sequence ID" value="NZ_BNAM01000001.1"/>
</dbReference>
<reference evidence="1 2" key="1">
    <citation type="submission" date="2017-05" db="EMBL/GenBank/DDBJ databases">
        <title>De novo genome assembly of Deniococcus indicus strain DR1.</title>
        <authorList>
            <person name="Chauhan D."/>
            <person name="Yennamalli R.M."/>
            <person name="Priyadarshini R."/>
        </authorList>
    </citation>
    <scope>NUCLEOTIDE SEQUENCE [LARGE SCALE GENOMIC DNA]</scope>
    <source>
        <strain evidence="1 2">DR1</strain>
    </source>
</reference>
<name>A0A246BGM1_9DEIO</name>
<keyword evidence="2" id="KW-1185">Reference proteome</keyword>
<dbReference type="AlphaFoldDB" id="A0A246BGM1"/>
<dbReference type="EMBL" id="NHMK01000025">
    <property type="protein sequence ID" value="OWL94320.1"/>
    <property type="molecule type" value="Genomic_DNA"/>
</dbReference>
<gene>
    <name evidence="1" type="ORF">CBQ26_15790</name>
</gene>
<dbReference type="Proteomes" id="UP000197208">
    <property type="component" value="Unassembled WGS sequence"/>
</dbReference>
<evidence type="ECO:0000313" key="2">
    <source>
        <dbReference type="Proteomes" id="UP000197208"/>
    </source>
</evidence>
<proteinExistence type="predicted"/>